<proteinExistence type="predicted"/>
<reference evidence="1" key="2">
    <citation type="submission" date="2020-11" db="EMBL/GenBank/DDBJ databases">
        <authorList>
            <person name="McCartney M.A."/>
            <person name="Auch B."/>
            <person name="Kono T."/>
            <person name="Mallez S."/>
            <person name="Becker A."/>
            <person name="Gohl D.M."/>
            <person name="Silverstein K.A.T."/>
            <person name="Koren S."/>
            <person name="Bechman K.B."/>
            <person name="Herman A."/>
            <person name="Abrahante J.E."/>
            <person name="Garbe J."/>
        </authorList>
    </citation>
    <scope>NUCLEOTIDE SEQUENCE</scope>
    <source>
        <strain evidence="1">Duluth1</strain>
        <tissue evidence="1">Whole animal</tissue>
    </source>
</reference>
<organism evidence="1 2">
    <name type="scientific">Dreissena polymorpha</name>
    <name type="common">Zebra mussel</name>
    <name type="synonym">Mytilus polymorpha</name>
    <dbReference type="NCBI Taxonomy" id="45954"/>
    <lineage>
        <taxon>Eukaryota</taxon>
        <taxon>Metazoa</taxon>
        <taxon>Spiralia</taxon>
        <taxon>Lophotrochozoa</taxon>
        <taxon>Mollusca</taxon>
        <taxon>Bivalvia</taxon>
        <taxon>Autobranchia</taxon>
        <taxon>Heteroconchia</taxon>
        <taxon>Euheterodonta</taxon>
        <taxon>Imparidentia</taxon>
        <taxon>Neoheterodontei</taxon>
        <taxon>Myida</taxon>
        <taxon>Dreissenoidea</taxon>
        <taxon>Dreissenidae</taxon>
        <taxon>Dreissena</taxon>
    </lineage>
</organism>
<gene>
    <name evidence="1" type="ORF">DPMN_133550</name>
</gene>
<evidence type="ECO:0000313" key="2">
    <source>
        <dbReference type="Proteomes" id="UP000828390"/>
    </source>
</evidence>
<dbReference type="Proteomes" id="UP000828390">
    <property type="component" value="Unassembled WGS sequence"/>
</dbReference>
<name>A0A9D4FUJ5_DREPO</name>
<comment type="caution">
    <text evidence="1">The sequence shown here is derived from an EMBL/GenBank/DDBJ whole genome shotgun (WGS) entry which is preliminary data.</text>
</comment>
<keyword evidence="2" id="KW-1185">Reference proteome</keyword>
<protein>
    <submittedName>
        <fullName evidence="1">Uncharacterized protein</fullName>
    </submittedName>
</protein>
<sequence length="60" mass="7187">MADRSGVWKRGRQKSLNMLINIQMSKIDVGSFEPEKAVRLWESKNRRKKARLFQDYTPKY</sequence>
<accession>A0A9D4FUJ5</accession>
<evidence type="ECO:0000313" key="1">
    <source>
        <dbReference type="EMBL" id="KAH3805253.1"/>
    </source>
</evidence>
<reference evidence="1" key="1">
    <citation type="journal article" date="2019" name="bioRxiv">
        <title>The Genome of the Zebra Mussel, Dreissena polymorpha: A Resource for Invasive Species Research.</title>
        <authorList>
            <person name="McCartney M.A."/>
            <person name="Auch B."/>
            <person name="Kono T."/>
            <person name="Mallez S."/>
            <person name="Zhang Y."/>
            <person name="Obille A."/>
            <person name="Becker A."/>
            <person name="Abrahante J.E."/>
            <person name="Garbe J."/>
            <person name="Badalamenti J.P."/>
            <person name="Herman A."/>
            <person name="Mangelson H."/>
            <person name="Liachko I."/>
            <person name="Sullivan S."/>
            <person name="Sone E.D."/>
            <person name="Koren S."/>
            <person name="Silverstein K.A.T."/>
            <person name="Beckman K.B."/>
            <person name="Gohl D.M."/>
        </authorList>
    </citation>
    <scope>NUCLEOTIDE SEQUENCE</scope>
    <source>
        <strain evidence="1">Duluth1</strain>
        <tissue evidence="1">Whole animal</tissue>
    </source>
</reference>
<dbReference type="AlphaFoldDB" id="A0A9D4FUJ5"/>
<dbReference type="EMBL" id="JAIWYP010000006">
    <property type="protein sequence ID" value="KAH3805253.1"/>
    <property type="molecule type" value="Genomic_DNA"/>
</dbReference>